<protein>
    <submittedName>
        <fullName evidence="1">Uncharacterized protein</fullName>
    </submittedName>
</protein>
<accession>X7ZBZ8</accession>
<dbReference type="AlphaFoldDB" id="X7ZBZ8"/>
<sequence length="38" mass="3896">MALGLLVVHLADKDAVHVDGALVQARPTHSCNSGSKAL</sequence>
<name>X7ZBZ8_MYCXE</name>
<gene>
    <name evidence="1" type="ORF">I553_1090</name>
</gene>
<comment type="caution">
    <text evidence="1">The sequence shown here is derived from an EMBL/GenBank/DDBJ whole genome shotgun (WGS) entry which is preliminary data.</text>
</comment>
<organism evidence="1">
    <name type="scientific">Mycobacterium xenopi 4042</name>
    <dbReference type="NCBI Taxonomy" id="1299334"/>
    <lineage>
        <taxon>Bacteria</taxon>
        <taxon>Bacillati</taxon>
        <taxon>Actinomycetota</taxon>
        <taxon>Actinomycetes</taxon>
        <taxon>Mycobacteriales</taxon>
        <taxon>Mycobacteriaceae</taxon>
        <taxon>Mycobacterium</taxon>
    </lineage>
</organism>
<reference evidence="1" key="1">
    <citation type="submission" date="2014-01" db="EMBL/GenBank/DDBJ databases">
        <authorList>
            <person name="Brown-Elliot B."/>
            <person name="Wallace R."/>
            <person name="Lenaerts A."/>
            <person name="Ordway D."/>
            <person name="DeGroote M.A."/>
            <person name="Parker T."/>
            <person name="Sizemore C."/>
            <person name="Tallon L.J."/>
            <person name="Sadzewicz L.K."/>
            <person name="Sengamalay N."/>
            <person name="Fraser C.M."/>
            <person name="Hine E."/>
            <person name="Shefchek K.A."/>
            <person name="Das S.P."/>
            <person name="Tettelin H."/>
        </authorList>
    </citation>
    <scope>NUCLEOTIDE SEQUENCE [LARGE SCALE GENOMIC DNA]</scope>
    <source>
        <strain evidence="1">4042</strain>
    </source>
</reference>
<proteinExistence type="predicted"/>
<evidence type="ECO:0000313" key="1">
    <source>
        <dbReference type="EMBL" id="EUA16115.1"/>
    </source>
</evidence>
<dbReference type="EMBL" id="JAOB01000080">
    <property type="protein sequence ID" value="EUA16115.1"/>
    <property type="molecule type" value="Genomic_DNA"/>
</dbReference>